<evidence type="ECO:0000313" key="2">
    <source>
        <dbReference type="Proteomes" id="UP000240259"/>
    </source>
</evidence>
<dbReference type="Proteomes" id="UP000240259">
    <property type="component" value="Unassembled WGS sequence"/>
</dbReference>
<organism evidence="1 2">
    <name type="scientific">Mesorhizobium helmanticense</name>
    <dbReference type="NCBI Taxonomy" id="1776423"/>
    <lineage>
        <taxon>Bacteria</taxon>
        <taxon>Pseudomonadati</taxon>
        <taxon>Pseudomonadota</taxon>
        <taxon>Alphaproteobacteria</taxon>
        <taxon>Hyphomicrobiales</taxon>
        <taxon>Phyllobacteriaceae</taxon>
        <taxon>Mesorhizobium</taxon>
    </lineage>
</organism>
<dbReference type="InterPro" id="IPR036928">
    <property type="entry name" value="AS_sf"/>
</dbReference>
<gene>
    <name evidence="1" type="ORF">C9427_33205</name>
</gene>
<sequence length="65" mass="7042">MNVTGHPSVSLPMAQSASGLLIGIQILGRFIKEATLVRIARDLEQARPIAYRDGTHVDSIFPALK</sequence>
<dbReference type="OrthoDB" id="9777859at2"/>
<name>A0A2T4IKM6_9HYPH</name>
<reference evidence="1 2" key="1">
    <citation type="submission" date="2018-03" db="EMBL/GenBank/DDBJ databases">
        <title>Genome sequence of the symbiotic type strain Mesorhizobium helmanticense CSLC115NT isolated from Lotus corniculatus nodules.</title>
        <authorList>
            <person name="Sannazzaro A.I."/>
            <person name="Torres Tejerizo G.A."/>
            <person name="Dip D."/>
            <person name="Caballero M."/>
            <person name="Pistorio M."/>
            <person name="Estrella M.J."/>
        </authorList>
    </citation>
    <scope>NUCLEOTIDE SEQUENCE [LARGE SCALE GENOMIC DNA]</scope>
    <source>
        <strain evidence="1 2">CSLC115N</strain>
    </source>
</reference>
<evidence type="ECO:0000313" key="1">
    <source>
        <dbReference type="EMBL" id="PTE06196.1"/>
    </source>
</evidence>
<dbReference type="EMBL" id="PZJX01000087">
    <property type="protein sequence ID" value="PTE06196.1"/>
    <property type="molecule type" value="Genomic_DNA"/>
</dbReference>
<proteinExistence type="predicted"/>
<keyword evidence="2" id="KW-1185">Reference proteome</keyword>
<dbReference type="Gene3D" id="3.90.1300.10">
    <property type="entry name" value="Amidase signature (AS) domain"/>
    <property type="match status" value="1"/>
</dbReference>
<accession>A0A2T4IKM6</accession>
<dbReference type="SUPFAM" id="SSF75304">
    <property type="entry name" value="Amidase signature (AS) enzymes"/>
    <property type="match status" value="1"/>
</dbReference>
<dbReference type="AlphaFoldDB" id="A0A2T4IKM6"/>
<comment type="caution">
    <text evidence="1">The sequence shown here is derived from an EMBL/GenBank/DDBJ whole genome shotgun (WGS) entry which is preliminary data.</text>
</comment>
<protein>
    <submittedName>
        <fullName evidence="1">Uncharacterized protein</fullName>
    </submittedName>
</protein>